<accession>A0A1K2HX20</accession>
<dbReference type="STRING" id="665118.SAMN02983003_1813"/>
<dbReference type="InterPro" id="IPR028082">
    <property type="entry name" value="Peripla_BP_I"/>
</dbReference>
<dbReference type="InterPro" id="IPR000843">
    <property type="entry name" value="HTH_LacI"/>
</dbReference>
<dbReference type="GO" id="GO:0000976">
    <property type="term" value="F:transcription cis-regulatory region binding"/>
    <property type="evidence" value="ECO:0007669"/>
    <property type="project" value="TreeGrafter"/>
</dbReference>
<dbReference type="InterPro" id="IPR046335">
    <property type="entry name" value="LacI/GalR-like_sensor"/>
</dbReference>
<keyword evidence="3" id="KW-0238">DNA-binding</keyword>
<evidence type="ECO:0000313" key="7">
    <source>
        <dbReference type="Proteomes" id="UP000183447"/>
    </source>
</evidence>
<dbReference type="Pfam" id="PF00356">
    <property type="entry name" value="LacI"/>
    <property type="match status" value="1"/>
</dbReference>
<dbReference type="PROSITE" id="PS50932">
    <property type="entry name" value="HTH_LACI_2"/>
    <property type="match status" value="1"/>
</dbReference>
<dbReference type="CDD" id="cd01392">
    <property type="entry name" value="HTH_LacI"/>
    <property type="match status" value="1"/>
</dbReference>
<dbReference type="SMART" id="SM00354">
    <property type="entry name" value="HTH_LACI"/>
    <property type="match status" value="1"/>
</dbReference>
<keyword evidence="1" id="KW-0678">Repressor</keyword>
<dbReference type="PANTHER" id="PTHR30146:SF151">
    <property type="entry name" value="HTH-TYPE TRANSCRIPTIONAL REPRESSOR CYTR"/>
    <property type="match status" value="1"/>
</dbReference>
<keyword evidence="4" id="KW-0804">Transcription</keyword>
<dbReference type="InterPro" id="IPR010982">
    <property type="entry name" value="Lambda_DNA-bd_dom_sf"/>
</dbReference>
<evidence type="ECO:0000259" key="5">
    <source>
        <dbReference type="PROSITE" id="PS50932"/>
    </source>
</evidence>
<dbReference type="EMBL" id="FPKU01000001">
    <property type="protein sequence ID" value="SFZ83729.1"/>
    <property type="molecule type" value="Genomic_DNA"/>
</dbReference>
<dbReference type="Gene3D" id="3.40.50.2300">
    <property type="match status" value="2"/>
</dbReference>
<dbReference type="Pfam" id="PF13377">
    <property type="entry name" value="Peripla_BP_3"/>
    <property type="match status" value="1"/>
</dbReference>
<dbReference type="PANTHER" id="PTHR30146">
    <property type="entry name" value="LACI-RELATED TRANSCRIPTIONAL REPRESSOR"/>
    <property type="match status" value="1"/>
</dbReference>
<protein>
    <submittedName>
        <fullName evidence="6">Transcriptional regulator, LacI family</fullName>
    </submittedName>
</protein>
<dbReference type="RefSeq" id="WP_072341141.1">
    <property type="nucleotide sequence ID" value="NZ_FPKU01000001.1"/>
</dbReference>
<name>A0A1K2HX20_9HYPH</name>
<dbReference type="CDD" id="cd06284">
    <property type="entry name" value="PBP1_LacI-like"/>
    <property type="match status" value="1"/>
</dbReference>
<dbReference type="SUPFAM" id="SSF47413">
    <property type="entry name" value="lambda repressor-like DNA-binding domains"/>
    <property type="match status" value="1"/>
</dbReference>
<feature type="domain" description="HTH lacI-type" evidence="5">
    <location>
        <begin position="4"/>
        <end position="58"/>
    </location>
</feature>
<dbReference type="OrthoDB" id="5171752at2"/>
<evidence type="ECO:0000256" key="2">
    <source>
        <dbReference type="ARBA" id="ARBA00023015"/>
    </source>
</evidence>
<reference evidence="6 7" key="1">
    <citation type="submission" date="2016-11" db="EMBL/GenBank/DDBJ databases">
        <authorList>
            <person name="Jaros S."/>
            <person name="Januszkiewicz K."/>
            <person name="Wedrychowicz H."/>
        </authorList>
    </citation>
    <scope>NUCLEOTIDE SEQUENCE [LARGE SCALE GENOMIC DNA]</scope>
    <source>
        <strain evidence="6 7">ATCC 23634</strain>
    </source>
</reference>
<keyword evidence="2" id="KW-0805">Transcription regulation</keyword>
<dbReference type="Proteomes" id="UP000183447">
    <property type="component" value="Unassembled WGS sequence"/>
</dbReference>
<evidence type="ECO:0000256" key="3">
    <source>
        <dbReference type="ARBA" id="ARBA00023125"/>
    </source>
</evidence>
<dbReference type="SUPFAM" id="SSF53822">
    <property type="entry name" value="Periplasmic binding protein-like I"/>
    <property type="match status" value="1"/>
</dbReference>
<evidence type="ECO:0000256" key="4">
    <source>
        <dbReference type="ARBA" id="ARBA00023163"/>
    </source>
</evidence>
<gene>
    <name evidence="6" type="ORF">SAMN02983003_1813</name>
</gene>
<sequence length="340" mass="36458">MSAPTIRAVAELAGVSIATVSRALSHPDKVTDATREKVLAAVKATGFIPNRQAVDFRRRSTGNVVLLVRDISNPFYLDIYRGVEEHAYANGYRVLMGDAGHDDQRILRYVEMVRNRQADGLILMTGRVPEAIHSAPLPPIVVSLELVDGVRLPTIAIDNRAAAALAINYLVGLGHSRIAHITGPMTDVMPRQRHEGYRAALAAAGLPVDPALTVHADFHYEGGQRAVEQLLSGAAAFTALFCSNDEMAVGAINALRARGLSVPGDISVVGFDDIVFATASDPPLTSVRQPRREIGRASMAMMIDLLEGRADPANAILPVELVERASAAPCTVNARRALLR</sequence>
<proteinExistence type="predicted"/>
<evidence type="ECO:0000256" key="1">
    <source>
        <dbReference type="ARBA" id="ARBA00022491"/>
    </source>
</evidence>
<organism evidence="6 7">
    <name type="scientific">Devosia enhydra</name>
    <dbReference type="NCBI Taxonomy" id="665118"/>
    <lineage>
        <taxon>Bacteria</taxon>
        <taxon>Pseudomonadati</taxon>
        <taxon>Pseudomonadota</taxon>
        <taxon>Alphaproteobacteria</taxon>
        <taxon>Hyphomicrobiales</taxon>
        <taxon>Devosiaceae</taxon>
        <taxon>Devosia</taxon>
    </lineage>
</organism>
<evidence type="ECO:0000313" key="6">
    <source>
        <dbReference type="EMBL" id="SFZ83729.1"/>
    </source>
</evidence>
<dbReference type="Gene3D" id="1.10.260.40">
    <property type="entry name" value="lambda repressor-like DNA-binding domains"/>
    <property type="match status" value="1"/>
</dbReference>
<dbReference type="AlphaFoldDB" id="A0A1K2HX20"/>
<keyword evidence="7" id="KW-1185">Reference proteome</keyword>
<dbReference type="GO" id="GO:0003700">
    <property type="term" value="F:DNA-binding transcription factor activity"/>
    <property type="evidence" value="ECO:0007669"/>
    <property type="project" value="TreeGrafter"/>
</dbReference>